<organism evidence="6 7">
    <name type="scientific">Pseudomicrostroma glucosiphilum</name>
    <dbReference type="NCBI Taxonomy" id="1684307"/>
    <lineage>
        <taxon>Eukaryota</taxon>
        <taxon>Fungi</taxon>
        <taxon>Dikarya</taxon>
        <taxon>Basidiomycota</taxon>
        <taxon>Ustilaginomycotina</taxon>
        <taxon>Exobasidiomycetes</taxon>
        <taxon>Microstromatales</taxon>
        <taxon>Microstromatales incertae sedis</taxon>
        <taxon>Pseudomicrostroma</taxon>
    </lineage>
</organism>
<dbReference type="RefSeq" id="XP_025348719.1">
    <property type="nucleotide sequence ID" value="XM_025494230.1"/>
</dbReference>
<dbReference type="Pfam" id="PF04909">
    <property type="entry name" value="Amidohydro_2"/>
    <property type="match status" value="1"/>
</dbReference>
<evidence type="ECO:0000313" key="6">
    <source>
        <dbReference type="EMBL" id="PWN21559.1"/>
    </source>
</evidence>
<feature type="region of interest" description="Disordered" evidence="4">
    <location>
        <begin position="27"/>
        <end position="49"/>
    </location>
</feature>
<evidence type="ECO:0000256" key="4">
    <source>
        <dbReference type="SAM" id="MobiDB-lite"/>
    </source>
</evidence>
<dbReference type="GO" id="GO:0019748">
    <property type="term" value="P:secondary metabolic process"/>
    <property type="evidence" value="ECO:0007669"/>
    <property type="project" value="TreeGrafter"/>
</dbReference>
<evidence type="ECO:0000256" key="3">
    <source>
        <dbReference type="RuleBase" id="RU366045"/>
    </source>
</evidence>
<feature type="region of interest" description="Disordered" evidence="4">
    <location>
        <begin position="101"/>
        <end position="129"/>
    </location>
</feature>
<dbReference type="GO" id="GO:0016831">
    <property type="term" value="F:carboxy-lyase activity"/>
    <property type="evidence" value="ECO:0007669"/>
    <property type="project" value="UniProtKB-KW"/>
</dbReference>
<feature type="compositionally biased region" description="Low complexity" evidence="4">
    <location>
        <begin position="31"/>
        <end position="41"/>
    </location>
</feature>
<dbReference type="InterPro" id="IPR032466">
    <property type="entry name" value="Metal_Hydrolase"/>
</dbReference>
<dbReference type="Gene3D" id="3.20.20.140">
    <property type="entry name" value="Metal-dependent hydrolases"/>
    <property type="match status" value="1"/>
</dbReference>
<evidence type="ECO:0000256" key="2">
    <source>
        <dbReference type="ARBA" id="ARBA00023239"/>
    </source>
</evidence>
<dbReference type="GO" id="GO:0016787">
    <property type="term" value="F:hydrolase activity"/>
    <property type="evidence" value="ECO:0007669"/>
    <property type="project" value="InterPro"/>
</dbReference>
<evidence type="ECO:0000259" key="5">
    <source>
        <dbReference type="Pfam" id="PF04909"/>
    </source>
</evidence>
<dbReference type="OrthoDB" id="191270at2759"/>
<dbReference type="GO" id="GO:0005829">
    <property type="term" value="C:cytosol"/>
    <property type="evidence" value="ECO:0007669"/>
    <property type="project" value="TreeGrafter"/>
</dbReference>
<reference evidence="6 7" key="1">
    <citation type="journal article" date="2018" name="Mol. Biol. Evol.">
        <title>Broad Genomic Sampling Reveals a Smut Pathogenic Ancestry of the Fungal Clade Ustilaginomycotina.</title>
        <authorList>
            <person name="Kijpornyongpan T."/>
            <person name="Mondo S.J."/>
            <person name="Barry K."/>
            <person name="Sandor L."/>
            <person name="Lee J."/>
            <person name="Lipzen A."/>
            <person name="Pangilinan J."/>
            <person name="LaButti K."/>
            <person name="Hainaut M."/>
            <person name="Henrissat B."/>
            <person name="Grigoriev I.V."/>
            <person name="Spatafora J.W."/>
            <person name="Aime M.C."/>
        </authorList>
    </citation>
    <scope>NUCLEOTIDE SEQUENCE [LARGE SCALE GENOMIC DNA]</scope>
    <source>
        <strain evidence="6 7">MCA 4718</strain>
    </source>
</reference>
<sequence length="413" mass="44380">MFQRSLARSSRSLLIDVHSHYTPPRLAANVSAAGPSGSAPSKGQDDTIASPSRATKLAFMDRHGISQSVISIPPLTSLTSTPEEALKVVLDANTDLERYCTPQEGESQDGPSSIFSPGSAKQQNASSLGIPPKDRIHAFAVLPPPVKGKLSQHSVLDVLESARSSESMVGVTLSTDGLGKGLGDLELESVWSKAGELGLTIFVHPPNMELKLGLETSSASAVFDAPHRVALAASHLILSGVLDRHPTLKVLLSYSSGSLPFLSSRLSTLYRSDPHFTPSRQHARLANPDPRFYLSRLHYDSLGAYGPEELQSLARLIGRSERFKLGKGGTYNTPALGSEEEAEEVKRGGERILFGSDHPVFPPLQEDVPEQGYDTPQWGSVVDGLTAIRLTRGWDEETRRAVVGGNAQRLLGL</sequence>
<dbReference type="AlphaFoldDB" id="A0A316U8Q9"/>
<dbReference type="PANTHER" id="PTHR21240">
    <property type="entry name" value="2-AMINO-3-CARBOXYLMUCONATE-6-SEMIALDEHYDE DECARBOXYLASE"/>
    <property type="match status" value="1"/>
</dbReference>
<dbReference type="Proteomes" id="UP000245942">
    <property type="component" value="Unassembled WGS sequence"/>
</dbReference>
<dbReference type="SUPFAM" id="SSF51556">
    <property type="entry name" value="Metallo-dependent hydrolases"/>
    <property type="match status" value="1"/>
</dbReference>
<protein>
    <recommendedName>
        <fullName evidence="5">Amidohydrolase-related domain-containing protein</fullName>
    </recommendedName>
</protein>
<dbReference type="GeneID" id="37015964"/>
<keyword evidence="1 3" id="KW-0210">Decarboxylase</keyword>
<dbReference type="InterPro" id="IPR006680">
    <property type="entry name" value="Amidohydro-rel"/>
</dbReference>
<proteinExistence type="inferred from homology"/>
<keyword evidence="2 3" id="KW-0456">Lyase</keyword>
<dbReference type="STRING" id="1684307.A0A316U8Q9"/>
<name>A0A316U8Q9_9BASI</name>
<dbReference type="PANTHER" id="PTHR21240:SF28">
    <property type="entry name" value="ISO-OROTATE DECARBOXYLASE (EUROFUNG)"/>
    <property type="match status" value="1"/>
</dbReference>
<accession>A0A316U8Q9</accession>
<evidence type="ECO:0000313" key="7">
    <source>
        <dbReference type="Proteomes" id="UP000245942"/>
    </source>
</evidence>
<dbReference type="EMBL" id="KZ819325">
    <property type="protein sequence ID" value="PWN21559.1"/>
    <property type="molecule type" value="Genomic_DNA"/>
</dbReference>
<comment type="similarity">
    <text evidence="3">Belongs to the metallo-dependent hydrolases superfamily.</text>
</comment>
<evidence type="ECO:0000256" key="1">
    <source>
        <dbReference type="ARBA" id="ARBA00022793"/>
    </source>
</evidence>
<feature type="domain" description="Amidohydrolase-related" evidence="5">
    <location>
        <begin position="155"/>
        <end position="413"/>
    </location>
</feature>
<keyword evidence="7" id="KW-1185">Reference proteome</keyword>
<gene>
    <name evidence="6" type="ORF">BCV69DRAFT_298565</name>
</gene>
<feature type="compositionally biased region" description="Polar residues" evidence="4">
    <location>
        <begin position="109"/>
        <end position="127"/>
    </location>
</feature>
<dbReference type="InterPro" id="IPR032465">
    <property type="entry name" value="ACMSD"/>
</dbReference>